<dbReference type="Gene3D" id="3.40.50.150">
    <property type="entry name" value="Vaccinia Virus protein VP39"/>
    <property type="match status" value="1"/>
</dbReference>
<reference evidence="1 2" key="1">
    <citation type="submission" date="2022-01" db="EMBL/GenBank/DDBJ databases">
        <title>Octadecabacter sp. nov., isolated from a marine alga.</title>
        <authorList>
            <person name="Jin M.S."/>
            <person name="Kim H.M."/>
            <person name="Han D.M."/>
            <person name="Jung J.J."/>
            <person name="Jeon C.O."/>
        </authorList>
    </citation>
    <scope>NUCLEOTIDE SEQUENCE [LARGE SCALE GENOMIC DNA]</scope>
    <source>
        <strain evidence="1 2">G9-8</strain>
    </source>
</reference>
<dbReference type="SUPFAM" id="SSF53335">
    <property type="entry name" value="S-adenosyl-L-methionine-dependent methyltransferases"/>
    <property type="match status" value="1"/>
</dbReference>
<name>A0ABS9CZE5_9RHOB</name>
<organism evidence="1 2">
    <name type="scientific">Octadecabacter dasysiphoniae</name>
    <dbReference type="NCBI Taxonomy" id="2909341"/>
    <lineage>
        <taxon>Bacteria</taxon>
        <taxon>Pseudomonadati</taxon>
        <taxon>Pseudomonadota</taxon>
        <taxon>Alphaproteobacteria</taxon>
        <taxon>Rhodobacterales</taxon>
        <taxon>Roseobacteraceae</taxon>
        <taxon>Octadecabacter</taxon>
    </lineage>
</organism>
<dbReference type="GO" id="GO:0032259">
    <property type="term" value="P:methylation"/>
    <property type="evidence" value="ECO:0007669"/>
    <property type="project" value="UniProtKB-KW"/>
</dbReference>
<dbReference type="CDD" id="cd02440">
    <property type="entry name" value="AdoMet_MTases"/>
    <property type="match status" value="1"/>
</dbReference>
<sequence>MIDPHKSYDDEFYDRQMSGSYDSAARISEHLAQYYRPKTVVDIGCGRGTWLKAFRDTGAEITVGFDGPWNSQSDMIDPNVKYHQADLNKPLTLQHKQFFDLAISLEVAEHLLPACSSDFIAKLTQFSDVVLFSAAYLGQDGRDHINEREHSFWAELFIERGYVPYDLFRPVFWGDSDVRFWYQQNCFLYVKSGSDLCRVLAENGVYPIKNLSFMNCVHPRLFKRYTKPRGLKRIFWKIRKMTGRG</sequence>
<dbReference type="Proteomes" id="UP001200557">
    <property type="component" value="Unassembled WGS sequence"/>
</dbReference>
<evidence type="ECO:0000313" key="2">
    <source>
        <dbReference type="Proteomes" id="UP001200557"/>
    </source>
</evidence>
<dbReference type="InterPro" id="IPR029063">
    <property type="entry name" value="SAM-dependent_MTases_sf"/>
</dbReference>
<protein>
    <submittedName>
        <fullName evidence="1">Class I SAM-dependent methyltransferase</fullName>
    </submittedName>
</protein>
<dbReference type="RefSeq" id="WP_235225705.1">
    <property type="nucleotide sequence ID" value="NZ_JAKGAQ010000002.1"/>
</dbReference>
<keyword evidence="1" id="KW-0489">Methyltransferase</keyword>
<dbReference type="EMBL" id="JAKGAQ010000002">
    <property type="protein sequence ID" value="MCF2871443.1"/>
    <property type="molecule type" value="Genomic_DNA"/>
</dbReference>
<comment type="caution">
    <text evidence="1">The sequence shown here is derived from an EMBL/GenBank/DDBJ whole genome shotgun (WGS) entry which is preliminary data.</text>
</comment>
<evidence type="ECO:0000313" key="1">
    <source>
        <dbReference type="EMBL" id="MCF2871443.1"/>
    </source>
</evidence>
<dbReference type="GO" id="GO:0008168">
    <property type="term" value="F:methyltransferase activity"/>
    <property type="evidence" value="ECO:0007669"/>
    <property type="project" value="UniProtKB-KW"/>
</dbReference>
<keyword evidence="1" id="KW-0808">Transferase</keyword>
<dbReference type="Pfam" id="PF13489">
    <property type="entry name" value="Methyltransf_23"/>
    <property type="match status" value="1"/>
</dbReference>
<accession>A0ABS9CZE5</accession>
<gene>
    <name evidence="1" type="ORF">L0664_10250</name>
</gene>
<keyword evidence="2" id="KW-1185">Reference proteome</keyword>
<proteinExistence type="predicted"/>